<keyword evidence="18" id="KW-1185">Reference proteome</keyword>
<sequence length="775" mass="85521">MSCLHLHQLARLTPPNLSHSVHCEECTQCFDDQDSPDGVDVCLLCFNGGCAGRSKTHAKRHVNKTGHLWTLNIKRRPNEAQEAANKYTYATMLKCWQCHASGAPVDDTKVARRLIRSIMRAPLPAPEPEFEHWREVIIPCEHVLTTPPYNGGRIAPSDLATCRECDLGENLWLCLTCGNLGCGRPQSGIEGNGHGLAHYNSTKHPVNVKLGTITAEGGGDIHCYECSDSTKDPYLSAHLAAFGINVRTLSKTDKTMAELQSEVNIKYSWSVGNVLEPVFGPGLTGLAELDHSSYMASILQILFALPAFQTRYFNVAYCKWHEGEDMLPLPAQCVECQMRKVADGLLSGRYSHPVQDLSEQHKVQRIPSTQFRTGIKLAGLMALIQKQPAGSEIMQGRDAEEFFTYLLDLVRKDGKRLGDRERDPTAIFTYATEQRLECTKCSRVRYRTDNSDILSLNVPGTPAGTTPEGQTTYAPVALTSCINDVLRAESLEWTCPACKEAVQGVKQTKFASLPEVLVVQTKKYALVNWVPGKLPIPVELPEGDVLSFDEEVFGRGLKQGLEEELPKDGAPAAVSEGPKFNEVILGQLQEMGIPLIRAQKALLATSGVDAEEALTWVVEHGEDPGIDDPIPTSLMNAPPGEVIYDPATVETLASFGFTTGQVKKALRETQQNSDRAAEWLFSHPDDMAENEDDVVDRARTPKPAVPPGSMIAPPRFRLVAFINHRGPSMHLGHYVAHIRRGEGWVLFNNEKVARADAESVGELKKMAYLYFFVRD</sequence>
<dbReference type="EMBL" id="JAACJJ010000059">
    <property type="protein sequence ID" value="KAF5309579.1"/>
    <property type="molecule type" value="Genomic_DNA"/>
</dbReference>
<dbReference type="InterPro" id="IPR001394">
    <property type="entry name" value="Peptidase_C19_UCH"/>
</dbReference>
<evidence type="ECO:0000259" key="15">
    <source>
        <dbReference type="PROSITE" id="PS50235"/>
    </source>
</evidence>
<dbReference type="FunFam" id="3.30.40.10:FF:000396">
    <property type="entry name" value="Ubiquitin carboxyl-terminal hydrolase"/>
    <property type="match status" value="1"/>
</dbReference>
<evidence type="ECO:0000313" key="17">
    <source>
        <dbReference type="EMBL" id="KAF5309579.1"/>
    </source>
</evidence>
<dbReference type="PANTHER" id="PTHR24006">
    <property type="entry name" value="UBIQUITIN CARBOXYL-TERMINAL HYDROLASE"/>
    <property type="match status" value="1"/>
</dbReference>
<dbReference type="SUPFAM" id="SSF46934">
    <property type="entry name" value="UBA-like"/>
    <property type="match status" value="1"/>
</dbReference>
<evidence type="ECO:0000256" key="10">
    <source>
        <dbReference type="ARBA" id="ARBA00022833"/>
    </source>
</evidence>
<dbReference type="InterPro" id="IPR028889">
    <property type="entry name" value="USP"/>
</dbReference>
<dbReference type="GO" id="GO:0006508">
    <property type="term" value="P:proteolysis"/>
    <property type="evidence" value="ECO:0007669"/>
    <property type="project" value="UniProtKB-KW"/>
</dbReference>
<gene>
    <name evidence="17" type="ORF">D9619_012409</name>
</gene>
<feature type="domain" description="UBA" evidence="14">
    <location>
        <begin position="643"/>
        <end position="683"/>
    </location>
</feature>
<evidence type="ECO:0000256" key="7">
    <source>
        <dbReference type="ARBA" id="ARBA00022786"/>
    </source>
</evidence>
<accession>A0A8H5ARK9</accession>
<evidence type="ECO:0000256" key="11">
    <source>
        <dbReference type="PIRNR" id="PIRNR016308"/>
    </source>
</evidence>
<evidence type="ECO:0000256" key="6">
    <source>
        <dbReference type="ARBA" id="ARBA00022771"/>
    </source>
</evidence>
<keyword evidence="8 11" id="KW-0378">Hydrolase</keyword>
<evidence type="ECO:0000259" key="16">
    <source>
        <dbReference type="PROSITE" id="PS50271"/>
    </source>
</evidence>
<reference evidence="17 18" key="1">
    <citation type="journal article" date="2020" name="ISME J.">
        <title>Uncovering the hidden diversity of litter-decomposition mechanisms in mushroom-forming fungi.</title>
        <authorList>
            <person name="Floudas D."/>
            <person name="Bentzer J."/>
            <person name="Ahren D."/>
            <person name="Johansson T."/>
            <person name="Persson P."/>
            <person name="Tunlid A."/>
        </authorList>
    </citation>
    <scope>NUCLEOTIDE SEQUENCE [LARGE SCALE GENOMIC DNA]</scope>
    <source>
        <strain evidence="17 18">CBS 101986</strain>
    </source>
</reference>
<feature type="binding site" evidence="12">
    <location>
        <position position="182"/>
    </location>
    <ligand>
        <name>Zn(2+)</name>
        <dbReference type="ChEBI" id="CHEBI:29105"/>
    </ligand>
</feature>
<evidence type="ECO:0000256" key="4">
    <source>
        <dbReference type="ARBA" id="ARBA00022723"/>
    </source>
</evidence>
<evidence type="ECO:0000256" key="2">
    <source>
        <dbReference type="ARBA" id="ARBA00009085"/>
    </source>
</evidence>
<dbReference type="Gene3D" id="1.10.8.10">
    <property type="entry name" value="DNA helicase RuvA subunit, C-terminal domain"/>
    <property type="match status" value="2"/>
</dbReference>
<proteinExistence type="inferred from homology"/>
<dbReference type="Proteomes" id="UP000567179">
    <property type="component" value="Unassembled WGS sequence"/>
</dbReference>
<comment type="similarity">
    <text evidence="2 11">Belongs to the peptidase C19 family.</text>
</comment>
<keyword evidence="6 13" id="KW-0863">Zinc-finger</keyword>
<dbReference type="PROSITE" id="PS50030">
    <property type="entry name" value="UBA"/>
    <property type="match status" value="1"/>
</dbReference>
<dbReference type="GO" id="GO:0016579">
    <property type="term" value="P:protein deubiquitination"/>
    <property type="evidence" value="ECO:0007669"/>
    <property type="project" value="InterPro"/>
</dbReference>
<dbReference type="GO" id="GO:0008270">
    <property type="term" value="F:zinc ion binding"/>
    <property type="evidence" value="ECO:0007669"/>
    <property type="project" value="UniProtKB-UniRule"/>
</dbReference>
<comment type="caution">
    <text evidence="17">The sequence shown here is derived from an EMBL/GenBank/DDBJ whole genome shotgun (WGS) entry which is preliminary data.</text>
</comment>
<keyword evidence="10 11" id="KW-0862">Zinc</keyword>
<dbReference type="PANTHER" id="PTHR24006:SF664">
    <property type="entry name" value="UBIQUITIN CARBOXYL-TERMINAL HYDROLASE"/>
    <property type="match status" value="1"/>
</dbReference>
<dbReference type="InterPro" id="IPR001607">
    <property type="entry name" value="Znf_UBP"/>
</dbReference>
<keyword evidence="5" id="KW-0677">Repeat</keyword>
<dbReference type="Pfam" id="PF02148">
    <property type="entry name" value="zf-UBP"/>
    <property type="match status" value="1"/>
</dbReference>
<evidence type="ECO:0000256" key="8">
    <source>
        <dbReference type="ARBA" id="ARBA00022801"/>
    </source>
</evidence>
<dbReference type="PROSITE" id="PS00973">
    <property type="entry name" value="USP_2"/>
    <property type="match status" value="1"/>
</dbReference>
<dbReference type="InterPro" id="IPR016652">
    <property type="entry name" value="Ubiquitinyl_hydrolase"/>
</dbReference>
<dbReference type="SMART" id="SM00290">
    <property type="entry name" value="ZnF_UBP"/>
    <property type="match status" value="2"/>
</dbReference>
<dbReference type="GO" id="GO:0004843">
    <property type="term" value="F:cysteine-type deubiquitinase activity"/>
    <property type="evidence" value="ECO:0007669"/>
    <property type="project" value="UniProtKB-UniRule"/>
</dbReference>
<dbReference type="EC" id="3.4.19.12" evidence="11"/>
<dbReference type="SUPFAM" id="SSF54001">
    <property type="entry name" value="Cysteine proteinases"/>
    <property type="match status" value="1"/>
</dbReference>
<keyword evidence="7 11" id="KW-0833">Ubl conjugation pathway</keyword>
<keyword evidence="3 11" id="KW-0645">Protease</keyword>
<dbReference type="Gene3D" id="3.30.40.10">
    <property type="entry name" value="Zinc/RING finger domain, C3HC4 (zinc finger)"/>
    <property type="match status" value="2"/>
</dbReference>
<dbReference type="Pfam" id="PF00627">
    <property type="entry name" value="UBA"/>
    <property type="match status" value="1"/>
</dbReference>
<evidence type="ECO:0000256" key="5">
    <source>
        <dbReference type="ARBA" id="ARBA00022737"/>
    </source>
</evidence>
<comment type="catalytic activity">
    <reaction evidence="1 11">
        <text>Thiol-dependent hydrolysis of ester, thioester, amide, peptide and isopeptide bonds formed by the C-terminal Gly of ubiquitin (a 76-residue protein attached to proteins as an intracellular targeting signal).</text>
        <dbReference type="EC" id="3.4.19.12"/>
    </reaction>
</comment>
<dbReference type="Gene3D" id="3.90.70.10">
    <property type="entry name" value="Cysteine proteinases"/>
    <property type="match status" value="1"/>
</dbReference>
<feature type="binding site" evidence="12">
    <location>
        <position position="165"/>
    </location>
    <ligand>
        <name>Zn(2+)</name>
        <dbReference type="ChEBI" id="CHEBI:29105"/>
    </ligand>
</feature>
<keyword evidence="9 11" id="KW-0788">Thiol protease</keyword>
<dbReference type="SUPFAM" id="SSF57850">
    <property type="entry name" value="RING/U-box"/>
    <property type="match status" value="2"/>
</dbReference>
<dbReference type="Pfam" id="PF17807">
    <property type="entry name" value="zf-UBP_var"/>
    <property type="match status" value="1"/>
</dbReference>
<dbReference type="InterPro" id="IPR038765">
    <property type="entry name" value="Papain-like_cys_pep_sf"/>
</dbReference>
<evidence type="ECO:0000313" key="18">
    <source>
        <dbReference type="Proteomes" id="UP000567179"/>
    </source>
</evidence>
<dbReference type="InterPro" id="IPR018200">
    <property type="entry name" value="USP_CS"/>
</dbReference>
<dbReference type="Pfam" id="PF00443">
    <property type="entry name" value="UCH"/>
    <property type="match status" value="1"/>
</dbReference>
<dbReference type="PROSITE" id="PS50235">
    <property type="entry name" value="USP_3"/>
    <property type="match status" value="1"/>
</dbReference>
<dbReference type="AlphaFoldDB" id="A0A8H5ARK9"/>
<dbReference type="InterPro" id="IPR050164">
    <property type="entry name" value="Peptidase_C19"/>
</dbReference>
<dbReference type="SMART" id="SM00165">
    <property type="entry name" value="UBA"/>
    <property type="match status" value="2"/>
</dbReference>
<dbReference type="InterPro" id="IPR009060">
    <property type="entry name" value="UBA-like_sf"/>
</dbReference>
<protein>
    <recommendedName>
        <fullName evidence="11">Ubiquitin carboxyl-terminal hydrolase</fullName>
        <ecNumber evidence="11">3.4.19.12</ecNumber>
    </recommendedName>
</protein>
<evidence type="ECO:0000256" key="12">
    <source>
        <dbReference type="PIRSR" id="PIRSR016308-3"/>
    </source>
</evidence>
<feature type="domain" description="USP" evidence="15">
    <location>
        <begin position="284"/>
        <end position="775"/>
    </location>
</feature>
<dbReference type="InterPro" id="IPR015940">
    <property type="entry name" value="UBA"/>
</dbReference>
<name>A0A8H5ARK9_9AGAR</name>
<keyword evidence="4 11" id="KW-0479">Metal-binding</keyword>
<feature type="binding site" evidence="12">
    <location>
        <position position="194"/>
    </location>
    <ligand>
        <name>Zn(2+)</name>
        <dbReference type="ChEBI" id="CHEBI:29105"/>
    </ligand>
</feature>
<dbReference type="GO" id="GO:0005829">
    <property type="term" value="C:cytosol"/>
    <property type="evidence" value="ECO:0007669"/>
    <property type="project" value="TreeGrafter"/>
</dbReference>
<evidence type="ECO:0000259" key="14">
    <source>
        <dbReference type="PROSITE" id="PS50030"/>
    </source>
</evidence>
<evidence type="ECO:0000256" key="3">
    <source>
        <dbReference type="ARBA" id="ARBA00022670"/>
    </source>
</evidence>
<feature type="binding site" evidence="12">
    <location>
        <position position="162"/>
    </location>
    <ligand>
        <name>Zn(2+)</name>
        <dbReference type="ChEBI" id="CHEBI:29105"/>
    </ligand>
</feature>
<evidence type="ECO:0000256" key="9">
    <source>
        <dbReference type="ARBA" id="ARBA00022807"/>
    </source>
</evidence>
<evidence type="ECO:0000256" key="13">
    <source>
        <dbReference type="PROSITE-ProRule" id="PRU00502"/>
    </source>
</evidence>
<dbReference type="PROSITE" id="PS50271">
    <property type="entry name" value="ZF_UBP"/>
    <property type="match status" value="1"/>
</dbReference>
<feature type="domain" description="UBP-type" evidence="16">
    <location>
        <begin position="138"/>
        <end position="246"/>
    </location>
</feature>
<dbReference type="GO" id="GO:0005634">
    <property type="term" value="C:nucleus"/>
    <property type="evidence" value="ECO:0007669"/>
    <property type="project" value="TreeGrafter"/>
</dbReference>
<dbReference type="InterPro" id="IPR013083">
    <property type="entry name" value="Znf_RING/FYVE/PHD"/>
</dbReference>
<dbReference type="OrthoDB" id="361536at2759"/>
<dbReference type="InterPro" id="IPR041432">
    <property type="entry name" value="UBP13_Znf-UBP_var"/>
</dbReference>
<organism evidence="17 18">
    <name type="scientific">Psilocybe cf. subviscida</name>
    <dbReference type="NCBI Taxonomy" id="2480587"/>
    <lineage>
        <taxon>Eukaryota</taxon>
        <taxon>Fungi</taxon>
        <taxon>Dikarya</taxon>
        <taxon>Basidiomycota</taxon>
        <taxon>Agaricomycotina</taxon>
        <taxon>Agaricomycetes</taxon>
        <taxon>Agaricomycetidae</taxon>
        <taxon>Agaricales</taxon>
        <taxon>Agaricineae</taxon>
        <taxon>Strophariaceae</taxon>
        <taxon>Psilocybe</taxon>
    </lineage>
</organism>
<evidence type="ECO:0000256" key="1">
    <source>
        <dbReference type="ARBA" id="ARBA00000707"/>
    </source>
</evidence>
<dbReference type="PIRSF" id="PIRSF016308">
    <property type="entry name" value="UBP"/>
    <property type="match status" value="1"/>
</dbReference>